<dbReference type="GO" id="GO:0005840">
    <property type="term" value="C:ribosome"/>
    <property type="evidence" value="ECO:0007669"/>
    <property type="project" value="UniProtKB-KW"/>
</dbReference>
<dbReference type="Gene3D" id="3.40.1370.10">
    <property type="match status" value="1"/>
</dbReference>
<dbReference type="InterPro" id="IPR002136">
    <property type="entry name" value="Ribosomal_uL4"/>
</dbReference>
<comment type="similarity">
    <text evidence="1">Belongs to the universal ribosomal protein uL4 family.</text>
</comment>
<dbReference type="PANTHER" id="PTHR10746">
    <property type="entry name" value="50S RIBOSOMAL PROTEIN L4"/>
    <property type="match status" value="1"/>
</dbReference>
<dbReference type="PANTHER" id="PTHR10746:SF6">
    <property type="entry name" value="LARGE RIBOSOMAL SUBUNIT PROTEIN UL4M"/>
    <property type="match status" value="1"/>
</dbReference>
<sequence length="332" mass="37057">MLRCTLLVCGRGVVRRLASSFCSESSALPPNLLLPTNLVDPSRSKRPPPPADCPLPLLRSCDAVVPAHLSAVQTWVETLEARGSEPLGWAQLHPDVFAVAPRLDILHEVETWQKNFKRISHANTKIRSEVRGGGRKPWNQKGSGRARHGSIRSPIWKGGGVSNGPRGPTSYFYMLPMKLRVQGLKVALSSKLAQVRHACPPGGRQSNVWQHPAVQRRFLMLLQDDLHIVDSVNISSPDPQDLLHLIREKLWGESVLIVDVGEEFPENILQATASLKTVNIIPAIGLNVHSMLKHEAVVLTLESVRFLEEKLLWHDQRYTPLYPYKLPYSDLP</sequence>
<proteinExistence type="inferred from homology"/>
<evidence type="ECO:0000256" key="1">
    <source>
        <dbReference type="ARBA" id="ARBA00010528"/>
    </source>
</evidence>
<keyword evidence="7" id="KW-1185">Reference proteome</keyword>
<feature type="region of interest" description="Disordered" evidence="5">
    <location>
        <begin position="129"/>
        <end position="160"/>
    </location>
</feature>
<dbReference type="GO" id="GO:0003735">
    <property type="term" value="F:structural constituent of ribosome"/>
    <property type="evidence" value="ECO:0007669"/>
    <property type="project" value="InterPro"/>
</dbReference>
<evidence type="ECO:0000256" key="2">
    <source>
        <dbReference type="ARBA" id="ARBA00022980"/>
    </source>
</evidence>
<evidence type="ECO:0000256" key="4">
    <source>
        <dbReference type="ARBA" id="ARBA00040565"/>
    </source>
</evidence>
<reference evidence="6" key="3">
    <citation type="submission" date="2025-09" db="UniProtKB">
        <authorList>
            <consortium name="Ensembl"/>
        </authorList>
    </citation>
    <scope>IDENTIFICATION</scope>
</reference>
<evidence type="ECO:0000256" key="3">
    <source>
        <dbReference type="ARBA" id="ARBA00023274"/>
    </source>
</evidence>
<dbReference type="GO" id="GO:1990904">
    <property type="term" value="C:ribonucleoprotein complex"/>
    <property type="evidence" value="ECO:0007669"/>
    <property type="project" value="UniProtKB-KW"/>
</dbReference>
<dbReference type="InterPro" id="IPR023574">
    <property type="entry name" value="Ribosomal_uL4_dom_sf"/>
</dbReference>
<dbReference type="HAMAP" id="MF_01328_B">
    <property type="entry name" value="Ribosomal_uL4_B"/>
    <property type="match status" value="1"/>
</dbReference>
<dbReference type="GO" id="GO:0006412">
    <property type="term" value="P:translation"/>
    <property type="evidence" value="ECO:0007669"/>
    <property type="project" value="InterPro"/>
</dbReference>
<reference evidence="6" key="2">
    <citation type="submission" date="2025-08" db="UniProtKB">
        <authorList>
            <consortium name="Ensembl"/>
        </authorList>
    </citation>
    <scope>IDENTIFICATION</scope>
</reference>
<evidence type="ECO:0000313" key="6">
    <source>
        <dbReference type="Ensembl" id="ENSGACP00000063621.1"/>
    </source>
</evidence>
<dbReference type="Proteomes" id="UP000007635">
    <property type="component" value="Chromosome IX"/>
</dbReference>
<name>A0AAQ4RNB2_GASAC</name>
<organism evidence="6 7">
    <name type="scientific">Gasterosteus aculeatus aculeatus</name>
    <name type="common">three-spined stickleback</name>
    <dbReference type="NCBI Taxonomy" id="481459"/>
    <lineage>
        <taxon>Eukaryota</taxon>
        <taxon>Metazoa</taxon>
        <taxon>Chordata</taxon>
        <taxon>Craniata</taxon>
        <taxon>Vertebrata</taxon>
        <taxon>Euteleostomi</taxon>
        <taxon>Actinopterygii</taxon>
        <taxon>Neopterygii</taxon>
        <taxon>Teleostei</taxon>
        <taxon>Neoteleostei</taxon>
        <taxon>Acanthomorphata</taxon>
        <taxon>Eupercaria</taxon>
        <taxon>Perciformes</taxon>
        <taxon>Cottioidei</taxon>
        <taxon>Gasterosteales</taxon>
        <taxon>Gasterosteidae</taxon>
        <taxon>Gasterosteus</taxon>
    </lineage>
</organism>
<keyword evidence="2" id="KW-0689">Ribosomal protein</keyword>
<keyword evidence="3" id="KW-0687">Ribonucleoprotein</keyword>
<protein>
    <recommendedName>
        <fullName evidence="4">Large ribosomal subunit protein uL4m</fullName>
    </recommendedName>
</protein>
<evidence type="ECO:0000256" key="5">
    <source>
        <dbReference type="SAM" id="MobiDB-lite"/>
    </source>
</evidence>
<dbReference type="GeneTree" id="ENSGT00390000014512"/>
<dbReference type="SUPFAM" id="SSF52166">
    <property type="entry name" value="Ribosomal protein L4"/>
    <property type="match status" value="1"/>
</dbReference>
<dbReference type="Pfam" id="PF00573">
    <property type="entry name" value="Ribosomal_L4"/>
    <property type="match status" value="2"/>
</dbReference>
<dbReference type="Ensembl" id="ENSGACT00000085940.1">
    <property type="protein sequence ID" value="ENSGACP00000063621.1"/>
    <property type="gene ID" value="ENSGACG00000019808.2"/>
</dbReference>
<evidence type="ECO:0000313" key="7">
    <source>
        <dbReference type="Proteomes" id="UP000007635"/>
    </source>
</evidence>
<accession>A0AAQ4RNB2</accession>
<dbReference type="AlphaFoldDB" id="A0AAQ4RNB2"/>
<dbReference type="InterPro" id="IPR013005">
    <property type="entry name" value="Ribosomal_uL4-like"/>
</dbReference>
<reference evidence="6 7" key="1">
    <citation type="journal article" date="2021" name="G3 (Bethesda)">
        <title>Improved contiguity of the threespine stickleback genome using long-read sequencing.</title>
        <authorList>
            <person name="Nath S."/>
            <person name="Shaw D.E."/>
            <person name="White M.A."/>
        </authorList>
    </citation>
    <scope>NUCLEOTIDE SEQUENCE [LARGE SCALE GENOMIC DNA]</scope>
    <source>
        <strain evidence="6 7">Lake Benthic</strain>
    </source>
</reference>